<organism evidence="8 9">
    <name type="scientific">Caerostris extrusa</name>
    <name type="common">Bark spider</name>
    <name type="synonym">Caerostris bankana</name>
    <dbReference type="NCBI Taxonomy" id="172846"/>
    <lineage>
        <taxon>Eukaryota</taxon>
        <taxon>Metazoa</taxon>
        <taxon>Ecdysozoa</taxon>
        <taxon>Arthropoda</taxon>
        <taxon>Chelicerata</taxon>
        <taxon>Arachnida</taxon>
        <taxon>Araneae</taxon>
        <taxon>Araneomorphae</taxon>
        <taxon>Entelegynae</taxon>
        <taxon>Araneoidea</taxon>
        <taxon>Araneidae</taxon>
        <taxon>Caerostris</taxon>
    </lineage>
</organism>
<dbReference type="Pfam" id="PF10236">
    <property type="entry name" value="DAP3"/>
    <property type="match status" value="2"/>
</dbReference>
<protein>
    <recommendedName>
        <fullName evidence="7">Small ribosomal subunit protein mS29</fullName>
    </recommendedName>
</protein>
<sequence length="218" mass="25505">MWTKRPKEVEPSQFKEGRIDLPVESAIWLQHFKMQNSELLQELDLKTSKSYTWSKREVTEQGASLMDIVEHVRFKIMVLVDGVNAFWNKTNVKRPDKTLVPPQEITITRAFLKLLQNDWNNSVILTSVDVIPFNRNAKMNDPYTPRALLGKEGFECMDPFIPIQIENYTDKEMHSVLEYYIDRLWIQSEQGRSEEGRDQIKFLSGSNPLQVMKLCEPL</sequence>
<dbReference type="GO" id="GO:0005763">
    <property type="term" value="C:mitochondrial small ribosomal subunit"/>
    <property type="evidence" value="ECO:0007669"/>
    <property type="project" value="TreeGrafter"/>
</dbReference>
<evidence type="ECO:0000256" key="2">
    <source>
        <dbReference type="ARBA" id="ARBA00009863"/>
    </source>
</evidence>
<evidence type="ECO:0000256" key="1">
    <source>
        <dbReference type="ARBA" id="ARBA00004173"/>
    </source>
</evidence>
<evidence type="ECO:0000256" key="3">
    <source>
        <dbReference type="ARBA" id="ARBA00022946"/>
    </source>
</evidence>
<dbReference type="EMBL" id="BPLR01021699">
    <property type="protein sequence ID" value="GIX92500.1"/>
    <property type="molecule type" value="Genomic_DNA"/>
</dbReference>
<dbReference type="PANTHER" id="PTHR12810">
    <property type="entry name" value="MITOCHONDRIAL 28S RIBOSOMAL PROTEIN S29"/>
    <property type="match status" value="1"/>
</dbReference>
<evidence type="ECO:0000313" key="8">
    <source>
        <dbReference type="EMBL" id="GIX92500.1"/>
    </source>
</evidence>
<keyword evidence="5" id="KW-0496">Mitochondrion</keyword>
<keyword evidence="9" id="KW-1185">Reference proteome</keyword>
<comment type="subcellular location">
    <subcellularLocation>
        <location evidence="1">Mitochondrion</location>
    </subcellularLocation>
</comment>
<dbReference type="InterPro" id="IPR019368">
    <property type="entry name" value="Ribosomal_mS29"/>
</dbReference>
<keyword evidence="3" id="KW-0809">Transit peptide</keyword>
<keyword evidence="6" id="KW-0687">Ribonucleoprotein</keyword>
<dbReference type="AlphaFoldDB" id="A0AAV4P5L3"/>
<comment type="caution">
    <text evidence="8">The sequence shown here is derived from an EMBL/GenBank/DDBJ whole genome shotgun (WGS) entry which is preliminary data.</text>
</comment>
<accession>A0AAV4P5L3</accession>
<dbReference type="GO" id="GO:0003735">
    <property type="term" value="F:structural constituent of ribosome"/>
    <property type="evidence" value="ECO:0007669"/>
    <property type="project" value="TreeGrafter"/>
</dbReference>
<keyword evidence="4 8" id="KW-0689">Ribosomal protein</keyword>
<comment type="similarity">
    <text evidence="2">Belongs to the mitochondrion-specific ribosomal protein mS29 family.</text>
</comment>
<dbReference type="PANTHER" id="PTHR12810:SF0">
    <property type="entry name" value="SMALL RIBOSOMAL SUBUNIT PROTEIN MS29"/>
    <property type="match status" value="1"/>
</dbReference>
<gene>
    <name evidence="8" type="primary">Dap3</name>
    <name evidence="8" type="ORF">CEXT_559611</name>
</gene>
<evidence type="ECO:0000313" key="9">
    <source>
        <dbReference type="Proteomes" id="UP001054945"/>
    </source>
</evidence>
<reference evidence="8 9" key="1">
    <citation type="submission" date="2021-06" db="EMBL/GenBank/DDBJ databases">
        <title>Caerostris extrusa draft genome.</title>
        <authorList>
            <person name="Kono N."/>
            <person name="Arakawa K."/>
        </authorList>
    </citation>
    <scope>NUCLEOTIDE SEQUENCE [LARGE SCALE GENOMIC DNA]</scope>
</reference>
<evidence type="ECO:0000256" key="7">
    <source>
        <dbReference type="ARBA" id="ARBA00035140"/>
    </source>
</evidence>
<proteinExistence type="inferred from homology"/>
<name>A0AAV4P5L3_CAEEX</name>
<evidence type="ECO:0000256" key="5">
    <source>
        <dbReference type="ARBA" id="ARBA00023128"/>
    </source>
</evidence>
<evidence type="ECO:0000256" key="6">
    <source>
        <dbReference type="ARBA" id="ARBA00023274"/>
    </source>
</evidence>
<evidence type="ECO:0000256" key="4">
    <source>
        <dbReference type="ARBA" id="ARBA00022980"/>
    </source>
</evidence>
<dbReference type="Proteomes" id="UP001054945">
    <property type="component" value="Unassembled WGS sequence"/>
</dbReference>